<feature type="compositionally biased region" description="Polar residues" evidence="4">
    <location>
        <begin position="100"/>
        <end position="133"/>
    </location>
</feature>
<name>A0A1L8DXH2_9DIPT</name>
<evidence type="ECO:0000256" key="4">
    <source>
        <dbReference type="SAM" id="MobiDB-lite"/>
    </source>
</evidence>
<feature type="domain" description="DNA/RNA-binding protein Alba-like" evidence="5">
    <location>
        <begin position="16"/>
        <end position="77"/>
    </location>
</feature>
<keyword evidence="3" id="KW-0539">Nucleus</keyword>
<sequence length="146" mass="16324">MESDVKMEFQEDCPKMCVKSGSKIENMLGYARKVLNAGEKRKIMWTGSGDAITRTISCAECVRREFKVHQVTQISQDVKQEAGKTLYIPNISILQSLDQIDPSTSGYQSPEGGSTFCQIPSTDGSCTSNYPQSTKRRKIDDKEDKE</sequence>
<proteinExistence type="inferred from homology"/>
<dbReference type="AlphaFoldDB" id="A0A1L8DXH2"/>
<dbReference type="GO" id="GO:0001682">
    <property type="term" value="P:tRNA 5'-leader removal"/>
    <property type="evidence" value="ECO:0007669"/>
    <property type="project" value="TreeGrafter"/>
</dbReference>
<accession>A0A1L8DXH2</accession>
<dbReference type="GO" id="GO:0005634">
    <property type="term" value="C:nucleus"/>
    <property type="evidence" value="ECO:0007669"/>
    <property type="project" value="UniProtKB-SubCell"/>
</dbReference>
<reference evidence="6" key="1">
    <citation type="submission" date="2016-12" db="EMBL/GenBank/DDBJ databases">
        <title>An insight into the sialome and mialome of the sand fly, Nyssomyia neivai.</title>
        <authorList>
            <person name="Sebastian V."/>
            <person name="Goulart T.M."/>
            <person name="Oliveira W."/>
            <person name="Calvo E."/>
            <person name="Oliveira L.F."/>
            <person name="Pinto M.C."/>
            <person name="Rosselino A.M."/>
            <person name="Ribeiro J.M."/>
        </authorList>
    </citation>
    <scope>NUCLEOTIDE SEQUENCE</scope>
</reference>
<organism evidence="6">
    <name type="scientific">Nyssomyia neivai</name>
    <dbReference type="NCBI Taxonomy" id="330878"/>
    <lineage>
        <taxon>Eukaryota</taxon>
        <taxon>Metazoa</taxon>
        <taxon>Ecdysozoa</taxon>
        <taxon>Arthropoda</taxon>
        <taxon>Hexapoda</taxon>
        <taxon>Insecta</taxon>
        <taxon>Pterygota</taxon>
        <taxon>Neoptera</taxon>
        <taxon>Endopterygota</taxon>
        <taxon>Diptera</taxon>
        <taxon>Nematocera</taxon>
        <taxon>Psychodoidea</taxon>
        <taxon>Psychodidae</taxon>
        <taxon>Nyssomyia</taxon>
    </lineage>
</organism>
<dbReference type="GO" id="GO:0000172">
    <property type="term" value="C:ribonuclease MRP complex"/>
    <property type="evidence" value="ECO:0007669"/>
    <property type="project" value="TreeGrafter"/>
</dbReference>
<dbReference type="Gene3D" id="3.30.110.20">
    <property type="entry name" value="Alba-like domain"/>
    <property type="match status" value="1"/>
</dbReference>
<feature type="region of interest" description="Disordered" evidence="4">
    <location>
        <begin position="100"/>
        <end position="146"/>
    </location>
</feature>
<evidence type="ECO:0000256" key="1">
    <source>
        <dbReference type="ARBA" id="ARBA00004123"/>
    </source>
</evidence>
<evidence type="ECO:0000259" key="5">
    <source>
        <dbReference type="Pfam" id="PF01918"/>
    </source>
</evidence>
<dbReference type="SUPFAM" id="SSF82704">
    <property type="entry name" value="AlbA-like"/>
    <property type="match status" value="1"/>
</dbReference>
<dbReference type="InterPro" id="IPR002775">
    <property type="entry name" value="DNA/RNA-bd_Alba-like"/>
</dbReference>
<dbReference type="EMBL" id="GFDF01002924">
    <property type="protein sequence ID" value="JAV11160.1"/>
    <property type="molecule type" value="Transcribed_RNA"/>
</dbReference>
<dbReference type="InterPro" id="IPR036882">
    <property type="entry name" value="Alba-like_dom_sf"/>
</dbReference>
<dbReference type="Pfam" id="PF01918">
    <property type="entry name" value="Alba"/>
    <property type="match status" value="1"/>
</dbReference>
<comment type="subcellular location">
    <subcellularLocation>
        <location evidence="1">Nucleus</location>
    </subcellularLocation>
</comment>
<dbReference type="GO" id="GO:0003723">
    <property type="term" value="F:RNA binding"/>
    <property type="evidence" value="ECO:0007669"/>
    <property type="project" value="TreeGrafter"/>
</dbReference>
<comment type="similarity">
    <text evidence="2">Belongs to the histone-like Alba family.</text>
</comment>
<dbReference type="PANTHER" id="PTHR13516:SF4">
    <property type="entry name" value="FI09323P"/>
    <property type="match status" value="1"/>
</dbReference>
<evidence type="ECO:0000256" key="2">
    <source>
        <dbReference type="ARBA" id="ARBA00008018"/>
    </source>
</evidence>
<protein>
    <submittedName>
        <fullName evidence="6">Putative ribonuclease p protein</fullName>
    </submittedName>
</protein>
<dbReference type="PANTHER" id="PTHR13516">
    <property type="entry name" value="RIBONUCLEASE P SUBUNIT P25"/>
    <property type="match status" value="1"/>
</dbReference>
<evidence type="ECO:0000256" key="3">
    <source>
        <dbReference type="ARBA" id="ARBA00023242"/>
    </source>
</evidence>
<evidence type="ECO:0000313" key="6">
    <source>
        <dbReference type="EMBL" id="JAV11160.1"/>
    </source>
</evidence>
<dbReference type="InterPro" id="IPR051958">
    <property type="entry name" value="Alba-like_NAB"/>
</dbReference>